<evidence type="ECO:0000259" key="5">
    <source>
        <dbReference type="PROSITE" id="PS51898"/>
    </source>
</evidence>
<dbReference type="GO" id="GO:0003677">
    <property type="term" value="F:DNA binding"/>
    <property type="evidence" value="ECO:0007669"/>
    <property type="project" value="UniProtKB-KW"/>
</dbReference>
<dbReference type="Proteomes" id="UP000076852">
    <property type="component" value="Chromosome 2"/>
</dbReference>
<dbReference type="PANTHER" id="PTHR30349:SF41">
    <property type="entry name" value="INTEGRASE_RECOMBINASE PROTEIN MJ0367-RELATED"/>
    <property type="match status" value="1"/>
</dbReference>
<dbReference type="InterPro" id="IPR050090">
    <property type="entry name" value="Tyrosine_recombinase_XerCD"/>
</dbReference>
<keyword evidence="3" id="KW-0238">DNA-binding</keyword>
<evidence type="ECO:0000256" key="2">
    <source>
        <dbReference type="ARBA" id="ARBA00022908"/>
    </source>
</evidence>
<protein>
    <submittedName>
        <fullName evidence="6">Integrase</fullName>
    </submittedName>
</protein>
<dbReference type="RefSeq" id="WP_063499603.1">
    <property type="nucleotide sequence ID" value="NZ_CP014579.1"/>
</dbReference>
<dbReference type="OrthoDB" id="662444at2"/>
<reference evidence="6 7" key="1">
    <citation type="journal article" date="2016" name="Gene">
        <title>PacBio SMRT assembly of a complex multi-replicon genome reveals chlorocatechol degradative operon in a region of genome plasticity.</title>
        <authorList>
            <person name="Ricker N."/>
            <person name="Shen S.Y."/>
            <person name="Goordial J."/>
            <person name="Jin S."/>
            <person name="Fulthorpe R.R."/>
        </authorList>
    </citation>
    <scope>NUCLEOTIDE SEQUENCE [LARGE SCALE GENOMIC DNA]</scope>
    <source>
        <strain evidence="6 7">OLGA172</strain>
    </source>
</reference>
<dbReference type="EMBL" id="CP014579">
    <property type="protein sequence ID" value="ANB76373.1"/>
    <property type="molecule type" value="Genomic_DNA"/>
</dbReference>
<dbReference type="InterPro" id="IPR011010">
    <property type="entry name" value="DNA_brk_join_enz"/>
</dbReference>
<evidence type="ECO:0000256" key="1">
    <source>
        <dbReference type="ARBA" id="ARBA00008857"/>
    </source>
</evidence>
<evidence type="ECO:0000313" key="6">
    <source>
        <dbReference type="EMBL" id="ANB76373.1"/>
    </source>
</evidence>
<evidence type="ECO:0000313" key="7">
    <source>
        <dbReference type="Proteomes" id="UP000076852"/>
    </source>
</evidence>
<dbReference type="GO" id="GO:0006310">
    <property type="term" value="P:DNA recombination"/>
    <property type="evidence" value="ECO:0007669"/>
    <property type="project" value="UniProtKB-KW"/>
</dbReference>
<dbReference type="PROSITE" id="PS51898">
    <property type="entry name" value="TYR_RECOMBINASE"/>
    <property type="match status" value="1"/>
</dbReference>
<dbReference type="InterPro" id="IPR013762">
    <property type="entry name" value="Integrase-like_cat_sf"/>
</dbReference>
<keyword evidence="2" id="KW-0229">DNA integration</keyword>
<evidence type="ECO:0000256" key="4">
    <source>
        <dbReference type="ARBA" id="ARBA00023172"/>
    </source>
</evidence>
<dbReference type="PANTHER" id="PTHR30349">
    <property type="entry name" value="PHAGE INTEGRASE-RELATED"/>
    <property type="match status" value="1"/>
</dbReference>
<comment type="similarity">
    <text evidence="1">Belongs to the 'phage' integrase family.</text>
</comment>
<dbReference type="STRING" id="1804984.AYM40_29490"/>
<dbReference type="KEGG" id="buz:AYM40_29490"/>
<name>A0A167WFF8_9BURK</name>
<sequence>MKLSELVAQYVSHKRALGMRFNFEAQTLASFCHRLDGNIDVESVTVEQVQDFLTGNRPLTNHWGKRRSVLDCLFRFALSRGYVTASPLPRHSPKLPPPLTPYIYSKEELKRLLDLTSAACSPHVPLDAYVMRALILILYGACLRHGEALRLTMQDVNLDEAVLHIRESKFFKSRLVPLGADLNGAMQSYARQRNQKFGQAPDAPFFCFRDGRPLSQTAVRRVFQRQRLLANIQREGGVSCQPRLHDLRHAGAVHRLISWYRSGADLQLLLPHLATYLGHIDLAGTQRYLTLTPELLREASARFEAYALETHHE</sequence>
<accession>A0A167WFF8</accession>
<proteinExistence type="inferred from homology"/>
<dbReference type="Gene3D" id="1.10.443.10">
    <property type="entry name" value="Intergrase catalytic core"/>
    <property type="match status" value="1"/>
</dbReference>
<dbReference type="SUPFAM" id="SSF56349">
    <property type="entry name" value="DNA breaking-rejoining enzymes"/>
    <property type="match status" value="1"/>
</dbReference>
<evidence type="ECO:0000256" key="3">
    <source>
        <dbReference type="ARBA" id="ARBA00023125"/>
    </source>
</evidence>
<dbReference type="AlphaFoldDB" id="A0A167WFF8"/>
<dbReference type="GO" id="GO:0015074">
    <property type="term" value="P:DNA integration"/>
    <property type="evidence" value="ECO:0007669"/>
    <property type="project" value="UniProtKB-KW"/>
</dbReference>
<organism evidence="6 7">
    <name type="scientific">Paraburkholderia phytofirmans OLGA172</name>
    <dbReference type="NCBI Taxonomy" id="1417228"/>
    <lineage>
        <taxon>Bacteria</taxon>
        <taxon>Pseudomonadati</taxon>
        <taxon>Pseudomonadota</taxon>
        <taxon>Betaproteobacteria</taxon>
        <taxon>Burkholderiales</taxon>
        <taxon>Burkholderiaceae</taxon>
        <taxon>Paraburkholderia</taxon>
    </lineage>
</organism>
<gene>
    <name evidence="6" type="ORF">AYM40_29490</name>
</gene>
<dbReference type="Pfam" id="PF00589">
    <property type="entry name" value="Phage_integrase"/>
    <property type="match status" value="1"/>
</dbReference>
<keyword evidence="7" id="KW-1185">Reference proteome</keyword>
<feature type="domain" description="Tyr recombinase" evidence="5">
    <location>
        <begin position="99"/>
        <end position="301"/>
    </location>
</feature>
<dbReference type="InterPro" id="IPR002104">
    <property type="entry name" value="Integrase_catalytic"/>
</dbReference>
<keyword evidence="4" id="KW-0233">DNA recombination</keyword>